<dbReference type="NCBIfam" id="TIGR00442">
    <property type="entry name" value="hisS"/>
    <property type="match status" value="1"/>
</dbReference>
<evidence type="ECO:0000256" key="9">
    <source>
        <dbReference type="ARBA" id="ARBA00047639"/>
    </source>
</evidence>
<dbReference type="OrthoDB" id="9800814at2"/>
<keyword evidence="6" id="KW-0067">ATP-binding</keyword>
<dbReference type="EC" id="6.1.1.21" evidence="2 10"/>
<keyword evidence="5" id="KW-0547">Nucleotide-binding</keyword>
<proteinExistence type="inferred from homology"/>
<evidence type="ECO:0000256" key="8">
    <source>
        <dbReference type="ARBA" id="ARBA00023146"/>
    </source>
</evidence>
<dbReference type="InterPro" id="IPR004154">
    <property type="entry name" value="Anticodon-bd"/>
</dbReference>
<dbReference type="PANTHER" id="PTHR11476:SF7">
    <property type="entry name" value="HISTIDINE--TRNA LIGASE"/>
    <property type="match status" value="1"/>
</dbReference>
<dbReference type="EMBL" id="AP019308">
    <property type="protein sequence ID" value="BBH20502.1"/>
    <property type="molecule type" value="Genomic_DNA"/>
</dbReference>
<feature type="binding site" evidence="11">
    <location>
        <position position="121"/>
    </location>
    <ligand>
        <name>L-histidine</name>
        <dbReference type="ChEBI" id="CHEBI:57595"/>
    </ligand>
</feature>
<name>A0A3G9IQE5_9BACL</name>
<dbReference type="InterPro" id="IPR045864">
    <property type="entry name" value="aa-tRNA-synth_II/BPL/LPL"/>
</dbReference>
<dbReference type="InterPro" id="IPR041715">
    <property type="entry name" value="HisRS-like_core"/>
</dbReference>
<dbReference type="SUPFAM" id="SSF52954">
    <property type="entry name" value="Class II aaRS ABD-related"/>
    <property type="match status" value="1"/>
</dbReference>
<evidence type="ECO:0000256" key="7">
    <source>
        <dbReference type="ARBA" id="ARBA00022917"/>
    </source>
</evidence>
<evidence type="ECO:0000256" key="6">
    <source>
        <dbReference type="ARBA" id="ARBA00022840"/>
    </source>
</evidence>
<dbReference type="Pfam" id="PF13393">
    <property type="entry name" value="tRNA-synt_His"/>
    <property type="match status" value="1"/>
</dbReference>
<dbReference type="CDD" id="cd00773">
    <property type="entry name" value="HisRS-like_core"/>
    <property type="match status" value="1"/>
</dbReference>
<dbReference type="InterPro" id="IPR006195">
    <property type="entry name" value="aa-tRNA-synth_II"/>
</dbReference>
<dbReference type="Gene3D" id="3.40.50.800">
    <property type="entry name" value="Anticodon-binding domain"/>
    <property type="match status" value="1"/>
</dbReference>
<reference evidence="12 13" key="1">
    <citation type="submission" date="2018-11" db="EMBL/GenBank/DDBJ databases">
        <title>Complete genome sequence of Paenibacillus baekrokdamisoli strain KCTC 33723.</title>
        <authorList>
            <person name="Kang S.W."/>
            <person name="Lee K.C."/>
            <person name="Kim K.K."/>
            <person name="Kim J.S."/>
            <person name="Kim D.S."/>
            <person name="Ko S.H."/>
            <person name="Yang S.H."/>
            <person name="Lee J.S."/>
        </authorList>
    </citation>
    <scope>NUCLEOTIDE SEQUENCE [LARGE SCALE GENOMIC DNA]</scope>
    <source>
        <strain evidence="12 13">KCTC 33723</strain>
    </source>
</reference>
<evidence type="ECO:0000313" key="12">
    <source>
        <dbReference type="EMBL" id="BBH20502.1"/>
    </source>
</evidence>
<evidence type="ECO:0000256" key="1">
    <source>
        <dbReference type="ARBA" id="ARBA00008226"/>
    </source>
</evidence>
<dbReference type="KEGG" id="pbk:Back11_18470"/>
<dbReference type="GO" id="GO:0006427">
    <property type="term" value="P:histidyl-tRNA aminoacylation"/>
    <property type="evidence" value="ECO:0007669"/>
    <property type="project" value="UniProtKB-UniRule"/>
</dbReference>
<feature type="binding site" evidence="11">
    <location>
        <position position="125"/>
    </location>
    <ligand>
        <name>L-histidine</name>
        <dbReference type="ChEBI" id="CHEBI:57595"/>
    </ligand>
</feature>
<feature type="binding site" evidence="11">
    <location>
        <position position="107"/>
    </location>
    <ligand>
        <name>L-histidine</name>
        <dbReference type="ChEBI" id="CHEBI:57595"/>
    </ligand>
</feature>
<dbReference type="RefSeq" id="WP_125655581.1">
    <property type="nucleotide sequence ID" value="NZ_AP019308.1"/>
</dbReference>
<comment type="similarity">
    <text evidence="1">Belongs to the class-II aminoacyl-tRNA synthetase family.</text>
</comment>
<dbReference type="InterPro" id="IPR036621">
    <property type="entry name" value="Anticodon-bd_dom_sf"/>
</dbReference>
<dbReference type="Pfam" id="PF03129">
    <property type="entry name" value="HGTP_anticodon"/>
    <property type="match status" value="1"/>
</dbReference>
<evidence type="ECO:0000256" key="11">
    <source>
        <dbReference type="PIRSR" id="PIRSR001549-1"/>
    </source>
</evidence>
<keyword evidence="8" id="KW-0030">Aminoacyl-tRNA synthetase</keyword>
<keyword evidence="12" id="KW-0436">Ligase</keyword>
<keyword evidence="13" id="KW-1185">Reference proteome</keyword>
<keyword evidence="4" id="KW-0963">Cytoplasm</keyword>
<dbReference type="GO" id="GO:0005737">
    <property type="term" value="C:cytoplasm"/>
    <property type="evidence" value="ECO:0007669"/>
    <property type="project" value="UniProtKB-UniRule"/>
</dbReference>
<organism evidence="12 13">
    <name type="scientific">Paenibacillus baekrokdamisoli</name>
    <dbReference type="NCBI Taxonomy" id="1712516"/>
    <lineage>
        <taxon>Bacteria</taxon>
        <taxon>Bacillati</taxon>
        <taxon>Bacillota</taxon>
        <taxon>Bacilli</taxon>
        <taxon>Bacillales</taxon>
        <taxon>Paenibacillaceae</taxon>
        <taxon>Paenibacillus</taxon>
    </lineage>
</organism>
<protein>
    <recommendedName>
        <fullName evidence="3 10">Histidine--tRNA ligase</fullName>
        <ecNumber evidence="2 10">6.1.1.21</ecNumber>
    </recommendedName>
</protein>
<dbReference type="GO" id="GO:0004821">
    <property type="term" value="F:histidine-tRNA ligase activity"/>
    <property type="evidence" value="ECO:0007669"/>
    <property type="project" value="UniProtKB-UniRule"/>
</dbReference>
<dbReference type="PANTHER" id="PTHR11476">
    <property type="entry name" value="HISTIDYL-TRNA SYNTHETASE"/>
    <property type="match status" value="1"/>
</dbReference>
<dbReference type="InterPro" id="IPR004516">
    <property type="entry name" value="HisRS/HisZ"/>
</dbReference>
<dbReference type="GO" id="GO:0140096">
    <property type="term" value="F:catalytic activity, acting on a protein"/>
    <property type="evidence" value="ECO:0007669"/>
    <property type="project" value="UniProtKB-ARBA"/>
</dbReference>
<gene>
    <name evidence="12" type="primary">hisS-1</name>
    <name evidence="12" type="ORF">Back11_18470</name>
</gene>
<dbReference type="InterPro" id="IPR015807">
    <property type="entry name" value="His-tRNA-ligase"/>
</dbReference>
<dbReference type="PIRSF" id="PIRSF001549">
    <property type="entry name" value="His-tRNA_synth"/>
    <property type="match status" value="1"/>
</dbReference>
<dbReference type="SUPFAM" id="SSF55681">
    <property type="entry name" value="Class II aaRS and biotin synthetases"/>
    <property type="match status" value="1"/>
</dbReference>
<keyword evidence="7" id="KW-0648">Protein biosynthesis</keyword>
<dbReference type="GO" id="GO:0016740">
    <property type="term" value="F:transferase activity"/>
    <property type="evidence" value="ECO:0007669"/>
    <property type="project" value="UniProtKB-ARBA"/>
</dbReference>
<comment type="catalytic activity">
    <reaction evidence="9">
        <text>tRNA(His) + L-histidine + ATP = L-histidyl-tRNA(His) + AMP + diphosphate + H(+)</text>
        <dbReference type="Rhea" id="RHEA:17313"/>
        <dbReference type="Rhea" id="RHEA-COMP:9665"/>
        <dbReference type="Rhea" id="RHEA-COMP:9689"/>
        <dbReference type="ChEBI" id="CHEBI:15378"/>
        <dbReference type="ChEBI" id="CHEBI:30616"/>
        <dbReference type="ChEBI" id="CHEBI:33019"/>
        <dbReference type="ChEBI" id="CHEBI:57595"/>
        <dbReference type="ChEBI" id="CHEBI:78442"/>
        <dbReference type="ChEBI" id="CHEBI:78527"/>
        <dbReference type="ChEBI" id="CHEBI:456215"/>
        <dbReference type="EC" id="6.1.1.21"/>
    </reaction>
</comment>
<feature type="binding site" evidence="11">
    <location>
        <begin position="78"/>
        <end position="80"/>
    </location>
    <ligand>
        <name>L-histidine</name>
        <dbReference type="ChEBI" id="CHEBI:57595"/>
    </ligand>
</feature>
<dbReference type="Gene3D" id="3.30.930.10">
    <property type="entry name" value="Bira Bifunctional Protein, Domain 2"/>
    <property type="match status" value="1"/>
</dbReference>
<sequence length="432" mass="47913">MQNVKGTNDYFGKEQALRKKVQNTLQELFELYDFDGMDTTLLNELELMTSKYAGGDEIVKEMYQLKDQGQRNLALRYDLTIPFAKVIALNPGLPFPYKRYEIGKVFRDGPTKRGRLREFVQCDVDVVGIAGPAAEAELMQLAADVFGKLDIPIVLKWNNRRFLGEVLEALGVPHFEKQSVMLTLDKIAKVSSDGIRAELIDKGLNAAITTAILELIAIRDLTFDKLTDKYGLKESVGAQEVLALQNLITSIGLEDICQFDPFLSRGLSFYTGTVYEIFDATYSFTSSLGGGGRYDSIIGQLVNRDDIEYPTVGLSFGMESIMAMLENRSTGVPPSPVVIVPIGDTITAALRAAAQLRNCGIRTSVDSGGRKLRKLLASLSSKGIRNIIFIGEDEQANAQVRWKDMTQKTEKVLTIQEAITLITEQSQLLREV</sequence>
<evidence type="ECO:0000313" key="13">
    <source>
        <dbReference type="Proteomes" id="UP000275368"/>
    </source>
</evidence>
<accession>A0A3G9IQE5</accession>
<dbReference type="GO" id="GO:0005524">
    <property type="term" value="F:ATP binding"/>
    <property type="evidence" value="ECO:0007669"/>
    <property type="project" value="UniProtKB-KW"/>
</dbReference>
<feature type="binding site" evidence="11">
    <location>
        <position position="265"/>
    </location>
    <ligand>
        <name>L-histidine</name>
        <dbReference type="ChEBI" id="CHEBI:57595"/>
    </ligand>
</feature>
<dbReference type="AlphaFoldDB" id="A0A3G9IQE5"/>
<dbReference type="PROSITE" id="PS50862">
    <property type="entry name" value="AA_TRNA_LIGASE_II"/>
    <property type="match status" value="1"/>
</dbReference>
<dbReference type="Proteomes" id="UP000275368">
    <property type="component" value="Chromosome"/>
</dbReference>
<dbReference type="NCBIfam" id="NF009085">
    <property type="entry name" value="PRK12420.1"/>
    <property type="match status" value="1"/>
</dbReference>
<evidence type="ECO:0000256" key="10">
    <source>
        <dbReference type="NCBIfam" id="TIGR00442"/>
    </source>
</evidence>
<evidence type="ECO:0000256" key="5">
    <source>
        <dbReference type="ARBA" id="ARBA00022741"/>
    </source>
</evidence>
<evidence type="ECO:0000256" key="4">
    <source>
        <dbReference type="ARBA" id="ARBA00022490"/>
    </source>
</evidence>
<evidence type="ECO:0000256" key="3">
    <source>
        <dbReference type="ARBA" id="ARBA00017399"/>
    </source>
</evidence>
<evidence type="ECO:0000256" key="2">
    <source>
        <dbReference type="ARBA" id="ARBA00012815"/>
    </source>
</evidence>